<feature type="region of interest" description="Disordered" evidence="2">
    <location>
        <begin position="157"/>
        <end position="178"/>
    </location>
</feature>
<sequence length="333" mass="35942">MALPPSTANWHWKNKNVTQWAKDWFKHELPTISVRSDKDEAISVESVTEVDGDVELGQRKSKLITIFDCKVVMRWSGTTSDGTEVKGKLTIPEVSHEVTVDGLSDYSYEWSLTTAHSSEVDAFFDVVRKLLPPALETKFAEFPAAIVEKHGKDLTVSADSSRATTPAPATAASAAASTSAAPLTQAAPVSVPKNGPQKSVNTSTVSTEASFMATAADLFQLLTDEKRIVTWTRAPAKSTPEPGAEYSLFGGGVKGNYISLSPTEIKQTWALASPTWPEGHNATLTTTLTQGSDHTTMKLMLEGVPAGLEDEIRRNLEGYYIHGFKSIGLGSEL</sequence>
<evidence type="ECO:0000256" key="2">
    <source>
        <dbReference type="SAM" id="MobiDB-lite"/>
    </source>
</evidence>
<organism evidence="4 5">
    <name type="scientific">Fistulina hepatica ATCC 64428</name>
    <dbReference type="NCBI Taxonomy" id="1128425"/>
    <lineage>
        <taxon>Eukaryota</taxon>
        <taxon>Fungi</taxon>
        <taxon>Dikarya</taxon>
        <taxon>Basidiomycota</taxon>
        <taxon>Agaricomycotina</taxon>
        <taxon>Agaricomycetes</taxon>
        <taxon>Agaricomycetidae</taxon>
        <taxon>Agaricales</taxon>
        <taxon>Fistulinaceae</taxon>
        <taxon>Fistulina</taxon>
    </lineage>
</organism>
<dbReference type="EMBL" id="KN882150">
    <property type="protein sequence ID" value="KIY42948.1"/>
    <property type="molecule type" value="Genomic_DNA"/>
</dbReference>
<evidence type="ECO:0000313" key="4">
    <source>
        <dbReference type="EMBL" id="KIY42948.1"/>
    </source>
</evidence>
<evidence type="ECO:0000256" key="1">
    <source>
        <dbReference type="ARBA" id="ARBA00006817"/>
    </source>
</evidence>
<dbReference type="OrthoDB" id="567237at2759"/>
<evidence type="ECO:0000313" key="5">
    <source>
        <dbReference type="Proteomes" id="UP000054144"/>
    </source>
</evidence>
<dbReference type="Pfam" id="PF08327">
    <property type="entry name" value="AHSA1"/>
    <property type="match status" value="1"/>
</dbReference>
<dbReference type="Gene3D" id="3.30.530.20">
    <property type="match status" value="1"/>
</dbReference>
<dbReference type="InterPro" id="IPR015310">
    <property type="entry name" value="AHSA1-like_N"/>
</dbReference>
<dbReference type="InterPro" id="IPR013538">
    <property type="entry name" value="ASHA1/2-like_C"/>
</dbReference>
<dbReference type="PANTHER" id="PTHR13009">
    <property type="entry name" value="HEAT SHOCK PROTEIN 90 HSP90 CO-CHAPERONE AHA-1"/>
    <property type="match status" value="1"/>
</dbReference>
<dbReference type="SUPFAM" id="SSF55961">
    <property type="entry name" value="Bet v1-like"/>
    <property type="match status" value="1"/>
</dbReference>
<reference evidence="4 5" key="1">
    <citation type="journal article" date="2015" name="Fungal Genet. Biol.">
        <title>Evolution of novel wood decay mechanisms in Agaricales revealed by the genome sequences of Fistulina hepatica and Cylindrobasidium torrendii.</title>
        <authorList>
            <person name="Floudas D."/>
            <person name="Held B.W."/>
            <person name="Riley R."/>
            <person name="Nagy L.G."/>
            <person name="Koehler G."/>
            <person name="Ransdell A.S."/>
            <person name="Younus H."/>
            <person name="Chow J."/>
            <person name="Chiniquy J."/>
            <person name="Lipzen A."/>
            <person name="Tritt A."/>
            <person name="Sun H."/>
            <person name="Haridas S."/>
            <person name="LaButti K."/>
            <person name="Ohm R.A."/>
            <person name="Kues U."/>
            <person name="Blanchette R.A."/>
            <person name="Grigoriev I.V."/>
            <person name="Minto R.E."/>
            <person name="Hibbett D.S."/>
        </authorList>
    </citation>
    <scope>NUCLEOTIDE SEQUENCE [LARGE SCALE GENOMIC DNA]</scope>
    <source>
        <strain evidence="4 5">ATCC 64428</strain>
    </source>
</reference>
<dbReference type="CDD" id="cd08892">
    <property type="entry name" value="SRPBCC_Aha1"/>
    <property type="match status" value="1"/>
</dbReference>
<evidence type="ECO:0000259" key="3">
    <source>
        <dbReference type="SMART" id="SM01000"/>
    </source>
</evidence>
<dbReference type="AlphaFoldDB" id="A0A0D6ZZH6"/>
<dbReference type="InterPro" id="IPR036338">
    <property type="entry name" value="Aha1"/>
</dbReference>
<dbReference type="Pfam" id="PF09229">
    <property type="entry name" value="Aha1_N"/>
    <property type="match status" value="1"/>
</dbReference>
<dbReference type="Proteomes" id="UP000054144">
    <property type="component" value="Unassembled WGS sequence"/>
</dbReference>
<comment type="similarity">
    <text evidence="1">Belongs to the AHA1 family.</text>
</comment>
<feature type="domain" description="Activator of Hsp90 ATPase AHSA1-like N-terminal" evidence="3">
    <location>
        <begin position="14"/>
        <end position="152"/>
    </location>
</feature>
<proteinExistence type="inferred from homology"/>
<dbReference type="GO" id="GO:0006457">
    <property type="term" value="P:protein folding"/>
    <property type="evidence" value="ECO:0007669"/>
    <property type="project" value="TreeGrafter"/>
</dbReference>
<name>A0A0D6ZZH6_9AGAR</name>
<accession>A0A0D6ZZH6</accession>
<dbReference type="GO" id="GO:0001671">
    <property type="term" value="F:ATPase activator activity"/>
    <property type="evidence" value="ECO:0007669"/>
    <property type="project" value="InterPro"/>
</dbReference>
<dbReference type="InterPro" id="IPR023393">
    <property type="entry name" value="START-like_dom_sf"/>
</dbReference>
<dbReference type="GO" id="GO:0005829">
    <property type="term" value="C:cytosol"/>
    <property type="evidence" value="ECO:0007669"/>
    <property type="project" value="TreeGrafter"/>
</dbReference>
<dbReference type="PANTHER" id="PTHR13009:SF22">
    <property type="entry name" value="LD43819P"/>
    <property type="match status" value="1"/>
</dbReference>
<protein>
    <recommendedName>
        <fullName evidence="3">Activator of Hsp90 ATPase AHSA1-like N-terminal domain-containing protein</fullName>
    </recommendedName>
</protein>
<dbReference type="SUPFAM" id="SSF103111">
    <property type="entry name" value="Activator of Hsp90 ATPase, Aha1"/>
    <property type="match status" value="1"/>
</dbReference>
<gene>
    <name evidence="4" type="ORF">FISHEDRAFT_68263</name>
</gene>
<keyword evidence="5" id="KW-1185">Reference proteome</keyword>
<dbReference type="SMART" id="SM01000">
    <property type="entry name" value="Aha1_N"/>
    <property type="match status" value="1"/>
</dbReference>
<dbReference type="Gene3D" id="3.15.10.20">
    <property type="entry name" value="Activator of Hsp90 ATPase Aha1, N-terminal domain"/>
    <property type="match status" value="1"/>
</dbReference>
<dbReference type="GO" id="GO:0051087">
    <property type="term" value="F:protein-folding chaperone binding"/>
    <property type="evidence" value="ECO:0007669"/>
    <property type="project" value="InterPro"/>
</dbReference>